<dbReference type="PROSITE" id="PS00723">
    <property type="entry name" value="POLYPRENYL_SYNTHASE_1"/>
    <property type="match status" value="1"/>
</dbReference>
<evidence type="ECO:0000256" key="3">
    <source>
        <dbReference type="ARBA" id="ARBA00012382"/>
    </source>
</evidence>
<dbReference type="EMBL" id="MSFM01000010">
    <property type="protein sequence ID" value="PKY01963.1"/>
    <property type="molecule type" value="Genomic_DNA"/>
</dbReference>
<evidence type="ECO:0000256" key="5">
    <source>
        <dbReference type="ARBA" id="ARBA00012833"/>
    </source>
</evidence>
<dbReference type="InterPro" id="IPR008949">
    <property type="entry name" value="Isoprenoid_synthase_dom_sf"/>
</dbReference>
<dbReference type="Pfam" id="PF00348">
    <property type="entry name" value="polyprenyl_synt"/>
    <property type="match status" value="1"/>
</dbReference>
<dbReference type="SUPFAM" id="SSF48576">
    <property type="entry name" value="Terpenoid synthases"/>
    <property type="match status" value="1"/>
</dbReference>
<evidence type="ECO:0000256" key="4">
    <source>
        <dbReference type="ARBA" id="ARBA00012439"/>
    </source>
</evidence>
<dbReference type="GO" id="GO:0004311">
    <property type="term" value="F:geranylgeranyl diphosphate synthase activity"/>
    <property type="evidence" value="ECO:0007669"/>
    <property type="project" value="UniProtKB-EC"/>
</dbReference>
<evidence type="ECO:0000256" key="1">
    <source>
        <dbReference type="ARBA" id="ARBA00001946"/>
    </source>
</evidence>
<dbReference type="PANTHER" id="PTHR12001:SF70">
    <property type="entry name" value="PYROPHOSPHATE SYNTHETASE ATMG, PUTATIVE (AFU_ORTHOLOGUE AFUA_8G02400)-RELATED"/>
    <property type="match status" value="1"/>
</dbReference>
<dbReference type="EC" id="2.5.1.1" evidence="5"/>
<evidence type="ECO:0000256" key="8">
    <source>
        <dbReference type="ARBA" id="ARBA00022842"/>
    </source>
</evidence>
<dbReference type="GO" id="GO:0004337">
    <property type="term" value="F:(2E,6E)-farnesyl diphosphate synthase activity"/>
    <property type="evidence" value="ECO:0007669"/>
    <property type="project" value="UniProtKB-EC"/>
</dbReference>
<comment type="catalytic activity">
    <reaction evidence="16">
        <text>isopentenyl diphosphate + dimethylallyl diphosphate = (2E)-geranyl diphosphate + diphosphate</text>
        <dbReference type="Rhea" id="RHEA:22408"/>
        <dbReference type="ChEBI" id="CHEBI:33019"/>
        <dbReference type="ChEBI" id="CHEBI:57623"/>
        <dbReference type="ChEBI" id="CHEBI:58057"/>
        <dbReference type="ChEBI" id="CHEBI:128769"/>
        <dbReference type="EC" id="2.5.1.1"/>
    </reaction>
</comment>
<evidence type="ECO:0000256" key="13">
    <source>
        <dbReference type="ARBA" id="ARBA00032873"/>
    </source>
</evidence>
<evidence type="ECO:0000256" key="7">
    <source>
        <dbReference type="ARBA" id="ARBA00022723"/>
    </source>
</evidence>
<accession>A0A2I1CWF9</accession>
<evidence type="ECO:0000256" key="11">
    <source>
        <dbReference type="ARBA" id="ARBA00032424"/>
    </source>
</evidence>
<sequence length="369" mass="41352">MLFLAPGFMFPSAPVSLSPYGLFLEDKPVISTGSYIVRDGKAIHLHARVLAETTVSPPTPTPESPRAVEDAVDRYEEVVRGPYNYLRSLPGKDIRGKLIAAFDEWLQVPADKLTIIKEAIETLHTASLLIDDIQDSSKLRRGSPVAHSIFGIAQTINSANHAYFLAQERVVALNDPRALVIFTRELLSLHRGQAMDLYWRDALICPTEEEYIEMVSNKTGGLFRLAVQLMQTLSTVKIDCTDLVELLGIIFQIRDDYMNLQADTYTKNKGFSEDITEGKFSYPIIHSIHAQPRNTQLLNILSQRTEDESVKAYATQYMESTGSLQFCLDRLDALLDEAAELVTRLEQLLGPSKGIRDILALLRVTARDR</sequence>
<dbReference type="GeneID" id="36543603"/>
<dbReference type="OrthoDB" id="6921389at2759"/>
<comment type="catalytic activity">
    <reaction evidence="15">
        <text>isopentenyl diphosphate + (2E,6E)-farnesyl diphosphate = (2E,6E,10E)-geranylgeranyl diphosphate + diphosphate</text>
        <dbReference type="Rhea" id="RHEA:17653"/>
        <dbReference type="ChEBI" id="CHEBI:33019"/>
        <dbReference type="ChEBI" id="CHEBI:58756"/>
        <dbReference type="ChEBI" id="CHEBI:128769"/>
        <dbReference type="ChEBI" id="CHEBI:175763"/>
        <dbReference type="EC" id="2.5.1.29"/>
    </reaction>
</comment>
<evidence type="ECO:0000256" key="15">
    <source>
        <dbReference type="ARBA" id="ARBA00048119"/>
    </source>
</evidence>
<evidence type="ECO:0000256" key="6">
    <source>
        <dbReference type="ARBA" id="ARBA00022679"/>
    </source>
</evidence>
<name>A0A2I1CWF9_ASPC2</name>
<evidence type="ECO:0000256" key="12">
    <source>
        <dbReference type="ARBA" id="ARBA00032448"/>
    </source>
</evidence>
<dbReference type="GO" id="GO:0043386">
    <property type="term" value="P:mycotoxin biosynthetic process"/>
    <property type="evidence" value="ECO:0007669"/>
    <property type="project" value="UniProtKB-ARBA"/>
</dbReference>
<organism evidence="19 20">
    <name type="scientific">Aspergillus campestris (strain IBT 28561)</name>
    <dbReference type="NCBI Taxonomy" id="1392248"/>
    <lineage>
        <taxon>Eukaryota</taxon>
        <taxon>Fungi</taxon>
        <taxon>Dikarya</taxon>
        <taxon>Ascomycota</taxon>
        <taxon>Pezizomycotina</taxon>
        <taxon>Eurotiomycetes</taxon>
        <taxon>Eurotiomycetidae</taxon>
        <taxon>Eurotiales</taxon>
        <taxon>Aspergillaceae</taxon>
        <taxon>Aspergillus</taxon>
        <taxon>Aspergillus subgen. Circumdati</taxon>
    </lineage>
</organism>
<dbReference type="Gene3D" id="1.10.600.10">
    <property type="entry name" value="Farnesyl Diphosphate Synthase"/>
    <property type="match status" value="1"/>
</dbReference>
<protein>
    <recommendedName>
        <fullName evidence="13">(2E,6E)-farnesyl diphosphate synthase</fullName>
        <ecNumber evidence="5">2.5.1.1</ecNumber>
        <ecNumber evidence="4">2.5.1.10</ecNumber>
        <ecNumber evidence="3">2.5.1.29</ecNumber>
    </recommendedName>
    <alternativeName>
        <fullName evidence="12">Dimethylallyltranstransferase</fullName>
    </alternativeName>
    <alternativeName>
        <fullName evidence="11">Farnesyl diphosphate synthase</fullName>
    </alternativeName>
    <alternativeName>
        <fullName evidence="9">Farnesyltranstransferase</fullName>
    </alternativeName>
    <alternativeName>
        <fullName evidence="14">Geranylgeranyl diphosphate synthase</fullName>
    </alternativeName>
    <alternativeName>
        <fullName evidence="10">Geranyltranstransferase</fullName>
    </alternativeName>
</protein>
<dbReference type="InterPro" id="IPR000092">
    <property type="entry name" value="Polyprenyl_synt"/>
</dbReference>
<comment type="similarity">
    <text evidence="2 18">Belongs to the FPP/GGPP synthase family.</text>
</comment>
<dbReference type="AlphaFoldDB" id="A0A2I1CWF9"/>
<comment type="catalytic activity">
    <reaction evidence="17">
        <text>isopentenyl diphosphate + (2E)-geranyl diphosphate = (2E,6E)-farnesyl diphosphate + diphosphate</text>
        <dbReference type="Rhea" id="RHEA:19361"/>
        <dbReference type="ChEBI" id="CHEBI:33019"/>
        <dbReference type="ChEBI" id="CHEBI:58057"/>
        <dbReference type="ChEBI" id="CHEBI:128769"/>
        <dbReference type="ChEBI" id="CHEBI:175763"/>
        <dbReference type="EC" id="2.5.1.10"/>
    </reaction>
</comment>
<keyword evidence="8" id="KW-0460">Magnesium</keyword>
<evidence type="ECO:0000256" key="16">
    <source>
        <dbReference type="ARBA" id="ARBA00049291"/>
    </source>
</evidence>
<dbReference type="GO" id="GO:0008299">
    <property type="term" value="P:isoprenoid biosynthetic process"/>
    <property type="evidence" value="ECO:0007669"/>
    <property type="project" value="InterPro"/>
</dbReference>
<comment type="cofactor">
    <cofactor evidence="1">
        <name>Mg(2+)</name>
        <dbReference type="ChEBI" id="CHEBI:18420"/>
    </cofactor>
</comment>
<proteinExistence type="inferred from homology"/>
<dbReference type="RefSeq" id="XP_024690557.1">
    <property type="nucleotide sequence ID" value="XM_024836079.1"/>
</dbReference>
<dbReference type="VEuPathDB" id="FungiDB:P168DRAFT_283735"/>
<dbReference type="GO" id="GO:0004161">
    <property type="term" value="F:dimethylallyltranstransferase activity"/>
    <property type="evidence" value="ECO:0007669"/>
    <property type="project" value="UniProtKB-EC"/>
</dbReference>
<evidence type="ECO:0000256" key="17">
    <source>
        <dbReference type="ARBA" id="ARBA00049399"/>
    </source>
</evidence>
<keyword evidence="6 18" id="KW-0808">Transferase</keyword>
<dbReference type="Proteomes" id="UP000234254">
    <property type="component" value="Unassembled WGS sequence"/>
</dbReference>
<evidence type="ECO:0000313" key="19">
    <source>
        <dbReference type="EMBL" id="PKY01963.1"/>
    </source>
</evidence>
<dbReference type="EC" id="2.5.1.29" evidence="3"/>
<dbReference type="PANTHER" id="PTHR12001">
    <property type="entry name" value="GERANYLGERANYL PYROPHOSPHATE SYNTHASE"/>
    <property type="match status" value="1"/>
</dbReference>
<evidence type="ECO:0000256" key="9">
    <source>
        <dbReference type="ARBA" id="ARBA00032052"/>
    </source>
</evidence>
<comment type="caution">
    <text evidence="19">The sequence shown here is derived from an EMBL/GenBank/DDBJ whole genome shotgun (WGS) entry which is preliminary data.</text>
</comment>
<dbReference type="GO" id="GO:0046872">
    <property type="term" value="F:metal ion binding"/>
    <property type="evidence" value="ECO:0007669"/>
    <property type="project" value="UniProtKB-KW"/>
</dbReference>
<dbReference type="SFLD" id="SFLDG01017">
    <property type="entry name" value="Polyprenyl_Transferase_Like"/>
    <property type="match status" value="1"/>
</dbReference>
<keyword evidence="7" id="KW-0479">Metal-binding</keyword>
<keyword evidence="20" id="KW-1185">Reference proteome</keyword>
<evidence type="ECO:0000313" key="20">
    <source>
        <dbReference type="Proteomes" id="UP000234254"/>
    </source>
</evidence>
<reference evidence="19" key="1">
    <citation type="submission" date="2016-12" db="EMBL/GenBank/DDBJ databases">
        <title>The genomes of Aspergillus section Nigri reveals drivers in fungal speciation.</title>
        <authorList>
            <consortium name="DOE Joint Genome Institute"/>
            <person name="Vesth T.C."/>
            <person name="Nybo J."/>
            <person name="Theobald S."/>
            <person name="Brandl J."/>
            <person name="Frisvad J.C."/>
            <person name="Nielsen K.F."/>
            <person name="Lyhne E.K."/>
            <person name="Kogle M.E."/>
            <person name="Kuo A."/>
            <person name="Riley R."/>
            <person name="Clum A."/>
            <person name="Nolan M."/>
            <person name="Lipzen A."/>
            <person name="Salamov A."/>
            <person name="Henrissat B."/>
            <person name="Wiebenga A."/>
            <person name="De vries R.P."/>
            <person name="Grigoriev I.V."/>
            <person name="Mortensen U.H."/>
            <person name="Andersen M.R."/>
            <person name="Baker S.E."/>
        </authorList>
    </citation>
    <scope>NUCLEOTIDE SEQUENCE</scope>
    <source>
        <strain evidence="19">IBT 28561</strain>
    </source>
</reference>
<evidence type="ECO:0000256" key="14">
    <source>
        <dbReference type="ARBA" id="ARBA00033096"/>
    </source>
</evidence>
<dbReference type="GO" id="GO:0046165">
    <property type="term" value="P:alcohol biosynthetic process"/>
    <property type="evidence" value="ECO:0007669"/>
    <property type="project" value="UniProtKB-ARBA"/>
</dbReference>
<evidence type="ECO:0000256" key="2">
    <source>
        <dbReference type="ARBA" id="ARBA00006706"/>
    </source>
</evidence>
<evidence type="ECO:0000256" key="18">
    <source>
        <dbReference type="RuleBase" id="RU004466"/>
    </source>
</evidence>
<dbReference type="PROSITE" id="PS00444">
    <property type="entry name" value="POLYPRENYL_SYNTHASE_2"/>
    <property type="match status" value="1"/>
</dbReference>
<evidence type="ECO:0000256" key="10">
    <source>
        <dbReference type="ARBA" id="ARBA00032380"/>
    </source>
</evidence>
<dbReference type="EC" id="2.5.1.10" evidence="4"/>
<dbReference type="CDD" id="cd00685">
    <property type="entry name" value="Trans_IPPS_HT"/>
    <property type="match status" value="1"/>
</dbReference>
<dbReference type="SFLD" id="SFLDS00005">
    <property type="entry name" value="Isoprenoid_Synthase_Type_I"/>
    <property type="match status" value="1"/>
</dbReference>
<gene>
    <name evidence="19" type="ORF">P168DRAFT_283735</name>
</gene>
<dbReference type="InterPro" id="IPR033749">
    <property type="entry name" value="Polyprenyl_synt_CS"/>
</dbReference>